<dbReference type="Proteomes" id="UP001199044">
    <property type="component" value="Unassembled WGS sequence"/>
</dbReference>
<feature type="domain" description="Glycosyltransferase subfamily 4-like N-terminal" evidence="2">
    <location>
        <begin position="23"/>
        <end position="172"/>
    </location>
</feature>
<dbReference type="PANTHER" id="PTHR45947:SF3">
    <property type="entry name" value="SULFOQUINOVOSYL TRANSFERASE SQD2"/>
    <property type="match status" value="1"/>
</dbReference>
<comment type="caution">
    <text evidence="3">The sequence shown here is derived from an EMBL/GenBank/DDBJ whole genome shotgun (WGS) entry which is preliminary data.</text>
</comment>
<dbReference type="InterPro" id="IPR050194">
    <property type="entry name" value="Glycosyltransferase_grp1"/>
</dbReference>
<keyword evidence="4" id="KW-1185">Reference proteome</keyword>
<dbReference type="SUPFAM" id="SSF53756">
    <property type="entry name" value="UDP-Glycosyltransferase/glycogen phosphorylase"/>
    <property type="match status" value="1"/>
</dbReference>
<proteinExistence type="predicted"/>
<evidence type="ECO:0000259" key="2">
    <source>
        <dbReference type="Pfam" id="PF13439"/>
    </source>
</evidence>
<feature type="domain" description="Glycosyl transferase family 1" evidence="1">
    <location>
        <begin position="180"/>
        <end position="306"/>
    </location>
</feature>
<accession>A0ABS7YRT0</accession>
<dbReference type="Pfam" id="PF13439">
    <property type="entry name" value="Glyco_transf_4"/>
    <property type="match status" value="1"/>
</dbReference>
<dbReference type="InterPro" id="IPR028098">
    <property type="entry name" value="Glyco_trans_4-like_N"/>
</dbReference>
<keyword evidence="3" id="KW-0808">Transferase</keyword>
<dbReference type="EC" id="2.4.-.-" evidence="3"/>
<dbReference type="InterPro" id="IPR001296">
    <property type="entry name" value="Glyco_trans_1"/>
</dbReference>
<dbReference type="EMBL" id="JAIWIU010000109">
    <property type="protein sequence ID" value="MCA2017556.1"/>
    <property type="molecule type" value="Genomic_DNA"/>
</dbReference>
<sequence length="352" mass="39317">MKILHIVESTATGTLSMVLMAVQAQVSKHEVSVIYSKRRDTPKNIKNLFPDNVHLFEVSMGAKSFPGSIFRVRKTITKLSPDIIHCHSSFGGFVGRLSSLFLRCKVFYSPHCISFMRKDIGIVKFLLFSLFERVGCLKKATYIACSESEKKAISDVLKNVSVVLLENAVDLSDFVNRPNYSFISDTKRIVSVGGVRKQKGFEEFADIAIKCSSLGYKFIWVGDGDEKSKKCLENAGVEITGWKSREEVINILQTSDLYLSTSLWEGMPVSVIEACAAGLPLLLRNCPGNCDIVINNSLGHLFSSTDEAISYLNDFSVVNGREKELVPSINMEIFNRFSIERFSLGLEDIYRS</sequence>
<protein>
    <submittedName>
        <fullName evidence="3">Glycosyltransferase</fullName>
        <ecNumber evidence="3">2.4.-.-</ecNumber>
    </submittedName>
</protein>
<evidence type="ECO:0000313" key="4">
    <source>
        <dbReference type="Proteomes" id="UP001199044"/>
    </source>
</evidence>
<name>A0ABS7YRT0_9VIBR</name>
<dbReference type="Gene3D" id="3.40.50.2000">
    <property type="entry name" value="Glycogen Phosphorylase B"/>
    <property type="match status" value="2"/>
</dbReference>
<evidence type="ECO:0000259" key="1">
    <source>
        <dbReference type="Pfam" id="PF00534"/>
    </source>
</evidence>
<dbReference type="GO" id="GO:0016757">
    <property type="term" value="F:glycosyltransferase activity"/>
    <property type="evidence" value="ECO:0007669"/>
    <property type="project" value="UniProtKB-KW"/>
</dbReference>
<keyword evidence="3" id="KW-0328">Glycosyltransferase</keyword>
<dbReference type="Pfam" id="PF00534">
    <property type="entry name" value="Glycos_transf_1"/>
    <property type="match status" value="1"/>
</dbReference>
<reference evidence="4" key="1">
    <citation type="submission" date="2023-07" db="EMBL/GenBank/DDBJ databases">
        <title>Molecular identification of indigenous halophilic bacteria isolated from red sea cost, biodegradation of synthetic dyes and assessment of degraded metabolite toxicity.</title>
        <authorList>
            <person name="Chaieb K."/>
            <person name="Altayb H.N."/>
        </authorList>
    </citation>
    <scope>NUCLEOTIDE SEQUENCE [LARGE SCALE GENOMIC DNA]</scope>
    <source>
        <strain evidence="4">K20</strain>
    </source>
</reference>
<gene>
    <name evidence="3" type="ORF">LDJ79_15630</name>
</gene>
<evidence type="ECO:0000313" key="3">
    <source>
        <dbReference type="EMBL" id="MCA2017556.1"/>
    </source>
</evidence>
<dbReference type="PANTHER" id="PTHR45947">
    <property type="entry name" value="SULFOQUINOVOSYL TRANSFERASE SQD2"/>
    <property type="match status" value="1"/>
</dbReference>
<organism evidence="3 4">
    <name type="scientific">Vibrio tritonius</name>
    <dbReference type="NCBI Taxonomy" id="1435069"/>
    <lineage>
        <taxon>Bacteria</taxon>
        <taxon>Pseudomonadati</taxon>
        <taxon>Pseudomonadota</taxon>
        <taxon>Gammaproteobacteria</taxon>
        <taxon>Vibrionales</taxon>
        <taxon>Vibrionaceae</taxon>
        <taxon>Vibrio</taxon>
    </lineage>
</organism>
<dbReference type="RefSeq" id="WP_225251260.1">
    <property type="nucleotide sequence ID" value="NZ_JAIWIU010000109.1"/>
</dbReference>